<reference evidence="2 3" key="1">
    <citation type="submission" date="2024-01" db="EMBL/GenBank/DDBJ databases">
        <title>The diversity of rhizobia nodulating Mimosa spp. in eleven states of Brazil covering several biomes is determined by host plant, location, and edaphic factors.</title>
        <authorList>
            <person name="Rouws L."/>
            <person name="Barauna A."/>
            <person name="Beukes C."/>
            <person name="De Faria S.M."/>
            <person name="Gross E."/>
            <person name="Dos Reis Junior F.B."/>
            <person name="Simon M."/>
            <person name="Maluk M."/>
            <person name="Odee D.W."/>
            <person name="Kenicer G."/>
            <person name="Young J.P.W."/>
            <person name="Reis V.M."/>
            <person name="Zilli J."/>
            <person name="James E.K."/>
        </authorList>
    </citation>
    <scope>NUCLEOTIDE SEQUENCE [LARGE SCALE GENOMIC DNA]</scope>
    <source>
        <strain evidence="2 3">JHI1651</strain>
    </source>
</reference>
<evidence type="ECO:0000313" key="3">
    <source>
        <dbReference type="Proteomes" id="UP001462961"/>
    </source>
</evidence>
<dbReference type="EMBL" id="JAYLVJ010000002">
    <property type="protein sequence ID" value="MEO1752815.1"/>
    <property type="molecule type" value="Genomic_DNA"/>
</dbReference>
<keyword evidence="3" id="KW-1185">Reference proteome</keyword>
<feature type="region of interest" description="Disordered" evidence="1">
    <location>
        <begin position="94"/>
        <end position="137"/>
    </location>
</feature>
<sequence>MREKFRLRFIGYFQLSPDMTSTDYRRDSRHDAECYQLANRGETTSAIRGRPIRSRIRQVSFRAITKHQVSRDGPDNPIVRRYRAFDFRPSRQALNKGSVCPMSPDPINMNSSVTTPPPPEPPQSKDASSTASTADRSNDALMAALKRTLTRLGIDASTGLTTSDSFNDNADALSLPRRVSASSASLIAALYQALELQQSIALANGASISSKDSNDALSVVTDIQPSSSAVNGYRDLGAQIADLAKMSTNVASIDDTSTDEWDFDIDDSGNFSSANTQPDDPMTSAIGQLNQALNDHVVTLAQSANAKVSLAAVLDGLSDETKGVQWRPLGVLIDVQA</sequence>
<dbReference type="RefSeq" id="WP_233445200.1">
    <property type="nucleotide sequence ID" value="NZ_CP015959.1"/>
</dbReference>
<accession>A0ABV0DQN0</accession>
<protein>
    <submittedName>
        <fullName evidence="2">Uncharacterized protein</fullName>
    </submittedName>
</protein>
<gene>
    <name evidence="2" type="ORF">VOI32_02575</name>
</gene>
<dbReference type="Proteomes" id="UP001462961">
    <property type="component" value="Unassembled WGS sequence"/>
</dbReference>
<organism evidence="2 3">
    <name type="scientific">Paraburkholderia caribensis</name>
    <dbReference type="NCBI Taxonomy" id="75105"/>
    <lineage>
        <taxon>Bacteria</taxon>
        <taxon>Pseudomonadati</taxon>
        <taxon>Pseudomonadota</taxon>
        <taxon>Betaproteobacteria</taxon>
        <taxon>Burkholderiales</taxon>
        <taxon>Burkholderiaceae</taxon>
        <taxon>Paraburkholderia</taxon>
    </lineage>
</organism>
<feature type="compositionally biased region" description="Low complexity" evidence="1">
    <location>
        <begin position="126"/>
        <end position="135"/>
    </location>
</feature>
<name>A0ABV0DQN0_9BURK</name>
<comment type="caution">
    <text evidence="2">The sequence shown here is derived from an EMBL/GenBank/DDBJ whole genome shotgun (WGS) entry which is preliminary data.</text>
</comment>
<evidence type="ECO:0000313" key="2">
    <source>
        <dbReference type="EMBL" id="MEO1752815.1"/>
    </source>
</evidence>
<proteinExistence type="predicted"/>
<evidence type="ECO:0000256" key="1">
    <source>
        <dbReference type="SAM" id="MobiDB-lite"/>
    </source>
</evidence>